<dbReference type="SUPFAM" id="SSF81324">
    <property type="entry name" value="Voltage-gated potassium channels"/>
    <property type="match status" value="1"/>
</dbReference>
<dbReference type="PANTHER" id="PTHR45689:SF5">
    <property type="entry name" value="I[[H]] CHANNEL, ISOFORM E"/>
    <property type="match status" value="1"/>
</dbReference>
<keyword evidence="1" id="KW-0472">Membrane</keyword>
<keyword evidence="1" id="KW-0812">Transmembrane</keyword>
<feature type="domain" description="Ion transport N-terminal" evidence="2">
    <location>
        <begin position="93"/>
        <end position="136"/>
    </location>
</feature>
<keyword evidence="4" id="KW-1185">Reference proteome</keyword>
<accession>A0A183AKD1</accession>
<name>A0A183AKD1_9TREM</name>
<evidence type="ECO:0000313" key="5">
    <source>
        <dbReference type="WBParaSite" id="ECPE_0000743201-mRNA-1"/>
    </source>
</evidence>
<dbReference type="PANTHER" id="PTHR45689">
    <property type="entry name" value="I[[H]] CHANNEL, ISOFORM E"/>
    <property type="match status" value="1"/>
</dbReference>
<evidence type="ECO:0000313" key="3">
    <source>
        <dbReference type="EMBL" id="VDP81050.1"/>
    </source>
</evidence>
<proteinExistence type="predicted"/>
<reference evidence="5" key="1">
    <citation type="submission" date="2016-06" db="UniProtKB">
        <authorList>
            <consortium name="WormBaseParasite"/>
        </authorList>
    </citation>
    <scope>IDENTIFICATION</scope>
</reference>
<sequence length="193" mass="22419">MLRSRFHSTAFLENTTDCEQNVNEQPPNRRYTIDLAPSECDEEEKSFIADLEQDNMKVGIGGDNSILQELGDDQWHGVERDRSWSVVNLKEQFISFFQPSNNRLALKLFGNKVALACERRRQREQGKWVIHPCSNFRLYWNLIMLVLLIANLIMLPVIISFFNDDVSGRWIAFNGISDTVFFLDIIVNFRTGQ</sequence>
<dbReference type="GO" id="GO:0035725">
    <property type="term" value="P:sodium ion transmembrane transport"/>
    <property type="evidence" value="ECO:0007669"/>
    <property type="project" value="TreeGrafter"/>
</dbReference>
<feature type="transmembrane region" description="Helical" evidence="1">
    <location>
        <begin position="138"/>
        <end position="162"/>
    </location>
</feature>
<dbReference type="GO" id="GO:0098855">
    <property type="term" value="C:HCN channel complex"/>
    <property type="evidence" value="ECO:0007669"/>
    <property type="project" value="TreeGrafter"/>
</dbReference>
<evidence type="ECO:0000313" key="4">
    <source>
        <dbReference type="Proteomes" id="UP000272942"/>
    </source>
</evidence>
<dbReference type="OrthoDB" id="421226at2759"/>
<dbReference type="AlphaFoldDB" id="A0A183AKD1"/>
<dbReference type="EMBL" id="UZAN01044568">
    <property type="protein sequence ID" value="VDP81050.1"/>
    <property type="molecule type" value="Genomic_DNA"/>
</dbReference>
<gene>
    <name evidence="3" type="ORF">ECPE_LOCUS7416</name>
</gene>
<feature type="transmembrane region" description="Helical" evidence="1">
    <location>
        <begin position="168"/>
        <end position="187"/>
    </location>
</feature>
<dbReference type="GO" id="GO:0005249">
    <property type="term" value="F:voltage-gated potassium channel activity"/>
    <property type="evidence" value="ECO:0007669"/>
    <property type="project" value="TreeGrafter"/>
</dbReference>
<dbReference type="InterPro" id="IPR013621">
    <property type="entry name" value="Ion_trans_N"/>
</dbReference>
<evidence type="ECO:0000256" key="1">
    <source>
        <dbReference type="SAM" id="Phobius"/>
    </source>
</evidence>
<protein>
    <submittedName>
        <fullName evidence="5">Ion_trans_N domain-containing protein</fullName>
    </submittedName>
</protein>
<dbReference type="Pfam" id="PF08412">
    <property type="entry name" value="Ion_trans_N"/>
    <property type="match status" value="1"/>
</dbReference>
<dbReference type="WBParaSite" id="ECPE_0000743201-mRNA-1">
    <property type="protein sequence ID" value="ECPE_0000743201-mRNA-1"/>
    <property type="gene ID" value="ECPE_0000743201"/>
</dbReference>
<dbReference type="InterPro" id="IPR051413">
    <property type="entry name" value="K/Na_HCN_channel"/>
</dbReference>
<keyword evidence="1" id="KW-1133">Transmembrane helix</keyword>
<organism evidence="5">
    <name type="scientific">Echinostoma caproni</name>
    <dbReference type="NCBI Taxonomy" id="27848"/>
    <lineage>
        <taxon>Eukaryota</taxon>
        <taxon>Metazoa</taxon>
        <taxon>Spiralia</taxon>
        <taxon>Lophotrochozoa</taxon>
        <taxon>Platyhelminthes</taxon>
        <taxon>Trematoda</taxon>
        <taxon>Digenea</taxon>
        <taxon>Plagiorchiida</taxon>
        <taxon>Echinostomata</taxon>
        <taxon>Echinostomatoidea</taxon>
        <taxon>Echinostomatidae</taxon>
        <taxon>Echinostoma</taxon>
    </lineage>
</organism>
<dbReference type="Proteomes" id="UP000272942">
    <property type="component" value="Unassembled WGS sequence"/>
</dbReference>
<dbReference type="GO" id="GO:0003254">
    <property type="term" value="P:regulation of membrane depolarization"/>
    <property type="evidence" value="ECO:0007669"/>
    <property type="project" value="TreeGrafter"/>
</dbReference>
<evidence type="ECO:0000259" key="2">
    <source>
        <dbReference type="Pfam" id="PF08412"/>
    </source>
</evidence>
<reference evidence="3 4" key="2">
    <citation type="submission" date="2018-11" db="EMBL/GenBank/DDBJ databases">
        <authorList>
            <consortium name="Pathogen Informatics"/>
        </authorList>
    </citation>
    <scope>NUCLEOTIDE SEQUENCE [LARGE SCALE GENOMIC DNA]</scope>
    <source>
        <strain evidence="3 4">Egypt</strain>
    </source>
</reference>